<protein>
    <submittedName>
        <fullName evidence="1">Uncharacterized protein</fullName>
    </submittedName>
</protein>
<sequence>MPEPPSVGTLAHDTKRDRVGVAMARHNGRFCLRPQGGGQQWDAEPRDVKPVTADEALRLRVRDANERSWGTRL</sequence>
<comment type="caution">
    <text evidence="1">The sequence shown here is derived from an EMBL/GenBank/DDBJ whole genome shotgun (WGS) entry which is preliminary data.</text>
</comment>
<evidence type="ECO:0000313" key="1">
    <source>
        <dbReference type="EMBL" id="MEV5509529.1"/>
    </source>
</evidence>
<dbReference type="Proteomes" id="UP001552594">
    <property type="component" value="Unassembled WGS sequence"/>
</dbReference>
<name>A0ABV3K326_STRON</name>
<dbReference type="RefSeq" id="WP_109281481.1">
    <property type="nucleotide sequence ID" value="NZ_JBFAUK010000022.1"/>
</dbReference>
<proteinExistence type="predicted"/>
<reference evidence="1 2" key="1">
    <citation type="submission" date="2024-06" db="EMBL/GenBank/DDBJ databases">
        <title>The Natural Products Discovery Center: Release of the First 8490 Sequenced Strains for Exploring Actinobacteria Biosynthetic Diversity.</title>
        <authorList>
            <person name="Kalkreuter E."/>
            <person name="Kautsar S.A."/>
            <person name="Yang D."/>
            <person name="Bader C.D."/>
            <person name="Teijaro C.N."/>
            <person name="Fluegel L."/>
            <person name="Davis C.M."/>
            <person name="Simpson J.R."/>
            <person name="Lauterbach L."/>
            <person name="Steele A.D."/>
            <person name="Gui C."/>
            <person name="Meng S."/>
            <person name="Li G."/>
            <person name="Viehrig K."/>
            <person name="Ye F."/>
            <person name="Su P."/>
            <person name="Kiefer A.F."/>
            <person name="Nichols A."/>
            <person name="Cepeda A.J."/>
            <person name="Yan W."/>
            <person name="Fan B."/>
            <person name="Jiang Y."/>
            <person name="Adhikari A."/>
            <person name="Zheng C.-J."/>
            <person name="Schuster L."/>
            <person name="Cowan T.M."/>
            <person name="Smanski M.J."/>
            <person name="Chevrette M.G."/>
            <person name="De Carvalho L.P.S."/>
            <person name="Shen B."/>
        </authorList>
    </citation>
    <scope>NUCLEOTIDE SEQUENCE [LARGE SCALE GENOMIC DNA]</scope>
    <source>
        <strain evidence="1 2">NPDC052347</strain>
    </source>
</reference>
<organism evidence="1 2">
    <name type="scientific">Streptomyces orinoci</name>
    <name type="common">Streptoverticillium orinoci</name>
    <dbReference type="NCBI Taxonomy" id="67339"/>
    <lineage>
        <taxon>Bacteria</taxon>
        <taxon>Bacillati</taxon>
        <taxon>Actinomycetota</taxon>
        <taxon>Actinomycetes</taxon>
        <taxon>Kitasatosporales</taxon>
        <taxon>Streptomycetaceae</taxon>
        <taxon>Streptomyces</taxon>
    </lineage>
</organism>
<keyword evidence="2" id="KW-1185">Reference proteome</keyword>
<gene>
    <name evidence="1" type="ORF">AB0L16_24350</name>
</gene>
<dbReference type="EMBL" id="JBFAUK010000022">
    <property type="protein sequence ID" value="MEV5509529.1"/>
    <property type="molecule type" value="Genomic_DNA"/>
</dbReference>
<evidence type="ECO:0000313" key="2">
    <source>
        <dbReference type="Proteomes" id="UP001552594"/>
    </source>
</evidence>
<accession>A0ABV3K326</accession>